<dbReference type="GO" id="GO:0030170">
    <property type="term" value="F:pyridoxal phosphate binding"/>
    <property type="evidence" value="ECO:0007669"/>
    <property type="project" value="InterPro"/>
</dbReference>
<keyword evidence="7" id="KW-0963">Cytoplasm</keyword>
<dbReference type="HAMAP" id="MF_00375">
    <property type="entry name" value="HemL_aminotrans_3"/>
    <property type="match status" value="1"/>
</dbReference>
<sequence>MVKGEQKMKQENSKKYFEEACQYIPGGVNSPVRAFQSVHREAPIFAKKAKGAYLWDEDDNRYLDYICSWGPMILGHNPDFVLQGVQEAILSGSSFGLPTKKEVELAKLIVQSVPCIEKVRLTTSGTEATMSAVRLSRAYTKRNKIIKFEGCYHGHSDALLVKSGSGLLTQGFQDSNGIPQSVLQDTITIPFGNKEKTLEYLRTKEIACIIVEPIPANMGVIESQKDFLQFLREETQNYGSLLIFDEVISGFRVALGGAQEYFKITPDLCTLGKIIGGGYPVGAFGGKEEIMNLIAPLGQVYHAGTLSGNPISVRAGYETLSYLMQHKSSIYLDITKKTEFLVKEIEKLIQKYEIPAVVQSMPSLFTIFFSEKEKVTNLEDALSSNVDFFTIYFNTLLENGILAPPSQFEAHFISHAHSEDDLKKTLKVIELAFQKIHEVM</sequence>
<dbReference type="CDD" id="cd00610">
    <property type="entry name" value="OAT_like"/>
    <property type="match status" value="1"/>
</dbReference>
<feature type="modified residue" description="N6-(pyridoxal phosphate)lysine" evidence="7">
    <location>
        <position position="273"/>
    </location>
</feature>
<dbReference type="Gene3D" id="3.90.1150.10">
    <property type="entry name" value="Aspartate Aminotransferase, domain 1"/>
    <property type="match status" value="1"/>
</dbReference>
<comment type="cofactor">
    <cofactor evidence="1 7">
        <name>pyridoxal 5'-phosphate</name>
        <dbReference type="ChEBI" id="CHEBI:597326"/>
    </cofactor>
</comment>
<protein>
    <recommendedName>
        <fullName evidence="7">Glutamate-1-semialdehyde 2,1-aminomutase</fullName>
        <shortName evidence="7">GSA</shortName>
        <ecNumber evidence="7">5.4.3.8</ecNumber>
    </recommendedName>
    <alternativeName>
        <fullName evidence="7">Glutamate-1-semialdehyde aminotransferase</fullName>
        <shortName evidence="7">GSA-AT</shortName>
    </alternativeName>
</protein>
<comment type="similarity">
    <text evidence="3 7">Belongs to the class-III pyridoxal-phosphate-dependent aminotransferase family. HemL subfamily.</text>
</comment>
<gene>
    <name evidence="7" type="primary">hemL</name>
    <name evidence="8" type="ORF">HMPREF3206_01707</name>
</gene>
<keyword evidence="4 7" id="KW-0663">Pyridoxal phosphate</keyword>
<comment type="pathway">
    <text evidence="2">Porphyrin-containing compound metabolism; protoporphyrin-IX biosynthesis; 5-aminolevulinate from L-glutamyl-tRNA(Glu): step 2/2.</text>
</comment>
<dbReference type="PANTHER" id="PTHR43713">
    <property type="entry name" value="GLUTAMATE-1-SEMIALDEHYDE 2,1-AMINOMUTASE"/>
    <property type="match status" value="1"/>
</dbReference>
<evidence type="ECO:0000256" key="7">
    <source>
        <dbReference type="HAMAP-Rule" id="MF_00375"/>
    </source>
</evidence>
<dbReference type="GO" id="GO:0008483">
    <property type="term" value="F:transaminase activity"/>
    <property type="evidence" value="ECO:0007669"/>
    <property type="project" value="InterPro"/>
</dbReference>
<dbReference type="InterPro" id="IPR004639">
    <property type="entry name" value="4pyrrol_synth_GluAld_NH2Trfase"/>
</dbReference>
<evidence type="ECO:0000313" key="9">
    <source>
        <dbReference type="Proteomes" id="UP000070617"/>
    </source>
</evidence>
<dbReference type="PATRIC" id="fig|134605.3.peg.1688"/>
<dbReference type="NCBIfam" id="TIGR00713">
    <property type="entry name" value="hemL"/>
    <property type="match status" value="1"/>
</dbReference>
<comment type="caution">
    <text evidence="8">The sequence shown here is derived from an EMBL/GenBank/DDBJ whole genome shotgun (WGS) entry which is preliminary data.</text>
</comment>
<evidence type="ECO:0000256" key="2">
    <source>
        <dbReference type="ARBA" id="ARBA00004819"/>
    </source>
</evidence>
<dbReference type="PANTHER" id="PTHR43713:SF3">
    <property type="entry name" value="GLUTAMATE-1-SEMIALDEHYDE 2,1-AMINOMUTASE 1, CHLOROPLASTIC-RELATED"/>
    <property type="match status" value="1"/>
</dbReference>
<dbReference type="FunFam" id="3.40.640.10:FF:000021">
    <property type="entry name" value="Glutamate-1-semialdehyde 2,1-aminomutase"/>
    <property type="match status" value="1"/>
</dbReference>
<organism evidence="8 9">
    <name type="scientific">Fusobacterium equinum</name>
    <dbReference type="NCBI Taxonomy" id="134605"/>
    <lineage>
        <taxon>Bacteria</taxon>
        <taxon>Fusobacteriati</taxon>
        <taxon>Fusobacteriota</taxon>
        <taxon>Fusobacteriia</taxon>
        <taxon>Fusobacteriales</taxon>
        <taxon>Fusobacteriaceae</taxon>
        <taxon>Fusobacterium</taxon>
    </lineage>
</organism>
<dbReference type="Pfam" id="PF00202">
    <property type="entry name" value="Aminotran_3"/>
    <property type="match status" value="1"/>
</dbReference>
<dbReference type="SUPFAM" id="SSF53383">
    <property type="entry name" value="PLP-dependent transferases"/>
    <property type="match status" value="1"/>
</dbReference>
<dbReference type="Proteomes" id="UP000070617">
    <property type="component" value="Unassembled WGS sequence"/>
</dbReference>
<reference evidence="9" key="1">
    <citation type="submission" date="2016-01" db="EMBL/GenBank/DDBJ databases">
        <authorList>
            <person name="Mitreva M."/>
            <person name="Pepin K.H."/>
            <person name="Mihindukulasuriya K.A."/>
            <person name="Fulton R."/>
            <person name="Fronick C."/>
            <person name="O'Laughlin M."/>
            <person name="Miner T."/>
            <person name="Herter B."/>
            <person name="Rosa B.A."/>
            <person name="Cordes M."/>
            <person name="Tomlinson C."/>
            <person name="Wollam A."/>
            <person name="Palsikar V.B."/>
            <person name="Mardis E.R."/>
            <person name="Wilson R.K."/>
        </authorList>
    </citation>
    <scope>NUCLEOTIDE SEQUENCE [LARGE SCALE GENOMIC DNA]</scope>
    <source>
        <strain evidence="9">CMW8396</strain>
    </source>
</reference>
<dbReference type="NCBIfam" id="NF000818">
    <property type="entry name" value="PRK00062.1"/>
    <property type="match status" value="1"/>
</dbReference>
<comment type="catalytic activity">
    <reaction evidence="7">
        <text>(S)-4-amino-5-oxopentanoate = 5-aminolevulinate</text>
        <dbReference type="Rhea" id="RHEA:14265"/>
        <dbReference type="ChEBI" id="CHEBI:57501"/>
        <dbReference type="ChEBI" id="CHEBI:356416"/>
        <dbReference type="EC" id="5.4.3.8"/>
    </reaction>
</comment>
<evidence type="ECO:0000256" key="3">
    <source>
        <dbReference type="ARBA" id="ARBA00008981"/>
    </source>
</evidence>
<evidence type="ECO:0000256" key="1">
    <source>
        <dbReference type="ARBA" id="ARBA00001933"/>
    </source>
</evidence>
<keyword evidence="9" id="KW-1185">Reference proteome</keyword>
<evidence type="ECO:0000256" key="5">
    <source>
        <dbReference type="ARBA" id="ARBA00023235"/>
    </source>
</evidence>
<accession>A0A133N8A2</accession>
<dbReference type="EMBL" id="LRPX01000098">
    <property type="protein sequence ID" value="KXA12519.1"/>
    <property type="molecule type" value="Genomic_DNA"/>
</dbReference>
<dbReference type="STRING" id="134605.HMPREF3206_01707"/>
<dbReference type="InterPro" id="IPR015422">
    <property type="entry name" value="PyrdxlP-dep_Trfase_small"/>
</dbReference>
<dbReference type="InterPro" id="IPR015421">
    <property type="entry name" value="PyrdxlP-dep_Trfase_major"/>
</dbReference>
<comment type="subcellular location">
    <subcellularLocation>
        <location evidence="7">Cytoplasm</location>
    </subcellularLocation>
</comment>
<evidence type="ECO:0000256" key="6">
    <source>
        <dbReference type="ARBA" id="ARBA00023244"/>
    </source>
</evidence>
<dbReference type="UniPathway" id="UPA00251">
    <property type="reaction ID" value="UER00317"/>
</dbReference>
<dbReference type="GO" id="GO:0005737">
    <property type="term" value="C:cytoplasm"/>
    <property type="evidence" value="ECO:0007669"/>
    <property type="project" value="UniProtKB-SubCell"/>
</dbReference>
<dbReference type="GO" id="GO:0042286">
    <property type="term" value="F:glutamate-1-semialdehyde 2,1-aminomutase activity"/>
    <property type="evidence" value="ECO:0007669"/>
    <property type="project" value="UniProtKB-UniRule"/>
</dbReference>
<keyword evidence="6 7" id="KW-0627">Porphyrin biosynthesis</keyword>
<proteinExistence type="inferred from homology"/>
<name>A0A133N8A2_9FUSO</name>
<dbReference type="GO" id="GO:0006782">
    <property type="term" value="P:protoporphyrinogen IX biosynthetic process"/>
    <property type="evidence" value="ECO:0007669"/>
    <property type="project" value="UniProtKB-UniRule"/>
</dbReference>
<keyword evidence="5 7" id="KW-0413">Isomerase</keyword>
<comment type="subunit">
    <text evidence="7">Homodimer.</text>
</comment>
<evidence type="ECO:0000256" key="4">
    <source>
        <dbReference type="ARBA" id="ARBA00022898"/>
    </source>
</evidence>
<dbReference type="EC" id="5.4.3.8" evidence="7"/>
<dbReference type="InterPro" id="IPR005814">
    <property type="entry name" value="Aminotrans_3"/>
</dbReference>
<dbReference type="Gene3D" id="3.40.640.10">
    <property type="entry name" value="Type I PLP-dependent aspartate aminotransferase-like (Major domain)"/>
    <property type="match status" value="1"/>
</dbReference>
<evidence type="ECO:0000313" key="8">
    <source>
        <dbReference type="EMBL" id="KXA12519.1"/>
    </source>
</evidence>
<dbReference type="InterPro" id="IPR015424">
    <property type="entry name" value="PyrdxlP-dep_Trfase"/>
</dbReference>
<dbReference type="AlphaFoldDB" id="A0A133N8A2"/>